<dbReference type="Pfam" id="PF17210">
    <property type="entry name" value="SdrD_B"/>
    <property type="match status" value="1"/>
</dbReference>
<sequence length="851" mass="91323">MPLRGADRGQGAHQRTRHAGGDGRAHRRHRLCGCRRRAARARYRKHGREAGERPEPADPAHPQHRHGARPARGFPERHRCQRRAARVPAGHHAHHAGRDARDRTHGKQARRRRHSRGGALSRHRDRFARVGQERLLQGQRTLRPMKKRALRTALGLCSAGTALAGAGAWAQGPASAGEPPAAPAYVDRVLEEGAVVPQAEPPEEAPSTGWPRGWSAELQSNRQSSSAIKTQSQTLTFSGFLDTPNYGTFSANLNLNRNPAPVYGYGVFGTSGTSYTVVPFTSTNSSTWRIDQRAMPFDGGWFGNSAIGNINMASTPLARGVGRVFIPSLPIEGASVSIEQPGRTQFNASAGRLGYFDGLAFEGFSAGRGTAASVGAQTQIAGGDGPAALGRADAAVQFVEARNVNINGLAGYARDTRTMWGAVSWQGLAPWADTLGSGTGGIGDRIGGMRVQANLVHSEGRPSDSSSKAAFDSASGGWLDAAWRTDWLQQSASLFYFQPSLRWGSDTLPNNLRGASWRGDISTRQWQLGSNIEVSDSVSGPGRSSVYANLYGRYRFDSRDAVSGNLAVRSGSYAAQSAQVTWEHQSDLGFTQWRTDVAHGVEMRVLRTSLDHAWRVGEAQTLSTSLAIEQSNRAGTSQRTVYWGVLGTTPLMAGARLDLSLRGSNSIGGNSSRFLSANARLAWPLGGGWSFITQFTASRGQEALDPAVVSALTTATQQPTLVVPSTRSFMLVLRYEGRAGMANAPIGGIPGTGDGRLEGHVYYDQNNNGRREASEGGVAGVTVRIDRRYVTQTDAQGFYSFPAVAGGSHEVEVVQDTLPLPWSSGPGSSTQRVDIRLRGTSVSDFAVQKDR</sequence>
<dbReference type="Proteomes" id="UP000267418">
    <property type="component" value="Unassembled WGS sequence"/>
</dbReference>
<feature type="compositionally biased region" description="Basic and acidic residues" evidence="4">
    <location>
        <begin position="96"/>
        <end position="105"/>
    </location>
</feature>
<keyword evidence="7" id="KW-1185">Reference proteome</keyword>
<evidence type="ECO:0000256" key="3">
    <source>
        <dbReference type="ARBA" id="ARBA00022729"/>
    </source>
</evidence>
<accession>A0A431TGJ4</accession>
<dbReference type="GO" id="GO:0005576">
    <property type="term" value="C:extracellular region"/>
    <property type="evidence" value="ECO:0007669"/>
    <property type="project" value="UniProtKB-SubCell"/>
</dbReference>
<proteinExistence type="predicted"/>
<dbReference type="InterPro" id="IPR033764">
    <property type="entry name" value="Sdr_B"/>
</dbReference>
<evidence type="ECO:0000256" key="4">
    <source>
        <dbReference type="SAM" id="MobiDB-lite"/>
    </source>
</evidence>
<name>A0A431TGJ4_9BURK</name>
<feature type="domain" description="SD-repeat containing protein B" evidence="5">
    <location>
        <begin position="760"/>
        <end position="816"/>
    </location>
</feature>
<keyword evidence="3" id="KW-0732">Signal</keyword>
<dbReference type="EMBL" id="RXOE01000007">
    <property type="protein sequence ID" value="RTQ32122.1"/>
    <property type="molecule type" value="Genomic_DNA"/>
</dbReference>
<feature type="compositionally biased region" description="Basic and acidic residues" evidence="4">
    <location>
        <begin position="48"/>
        <end position="58"/>
    </location>
</feature>
<feature type="compositionally biased region" description="Basic residues" evidence="4">
    <location>
        <begin position="106"/>
        <end position="122"/>
    </location>
</feature>
<evidence type="ECO:0000313" key="6">
    <source>
        <dbReference type="EMBL" id="RTQ32122.1"/>
    </source>
</evidence>
<feature type="compositionally biased region" description="Basic residues" evidence="4">
    <location>
        <begin position="79"/>
        <end position="95"/>
    </location>
</feature>
<feature type="region of interest" description="Disordered" evidence="4">
    <location>
        <begin position="198"/>
        <end position="229"/>
    </location>
</feature>
<gene>
    <name evidence="6" type="ORF">EJP69_22880</name>
</gene>
<feature type="compositionally biased region" description="Polar residues" evidence="4">
    <location>
        <begin position="217"/>
        <end position="229"/>
    </location>
</feature>
<feature type="region of interest" description="Disordered" evidence="4">
    <location>
        <begin position="1"/>
        <end position="122"/>
    </location>
</feature>
<keyword evidence="2" id="KW-0964">Secreted</keyword>
<dbReference type="Gene3D" id="2.60.40.10">
    <property type="entry name" value="Immunoglobulins"/>
    <property type="match status" value="1"/>
</dbReference>
<protein>
    <recommendedName>
        <fullName evidence="5">SD-repeat containing protein B domain-containing protein</fullName>
    </recommendedName>
</protein>
<comment type="caution">
    <text evidence="6">The sequence shown here is derived from an EMBL/GenBank/DDBJ whole genome shotgun (WGS) entry which is preliminary data.</text>
</comment>
<dbReference type="AlphaFoldDB" id="A0A431TGJ4"/>
<dbReference type="InterPro" id="IPR013783">
    <property type="entry name" value="Ig-like_fold"/>
</dbReference>
<comment type="subcellular location">
    <subcellularLocation>
        <location evidence="1">Secreted</location>
    </subcellularLocation>
</comment>
<evidence type="ECO:0000256" key="2">
    <source>
        <dbReference type="ARBA" id="ARBA00022525"/>
    </source>
</evidence>
<dbReference type="SUPFAM" id="SSF117074">
    <property type="entry name" value="Hypothetical protein PA1324"/>
    <property type="match status" value="1"/>
</dbReference>
<evidence type="ECO:0000313" key="7">
    <source>
        <dbReference type="Proteomes" id="UP000267418"/>
    </source>
</evidence>
<reference evidence="6 7" key="1">
    <citation type="submission" date="2018-12" db="EMBL/GenBank/DDBJ databases">
        <title>The genome of Variovorax gossypii DSM 100435.</title>
        <authorList>
            <person name="Gao J."/>
            <person name="Sun J."/>
        </authorList>
    </citation>
    <scope>NUCLEOTIDE SEQUENCE [LARGE SCALE GENOMIC DNA]</scope>
    <source>
        <strain evidence="6 7">DSM 100435</strain>
    </source>
</reference>
<evidence type="ECO:0000259" key="5">
    <source>
        <dbReference type="Pfam" id="PF17210"/>
    </source>
</evidence>
<organism evidence="6 7">
    <name type="scientific">Variovorax gossypii</name>
    <dbReference type="NCBI Taxonomy" id="1679495"/>
    <lineage>
        <taxon>Bacteria</taxon>
        <taxon>Pseudomonadati</taxon>
        <taxon>Pseudomonadota</taxon>
        <taxon>Betaproteobacteria</taxon>
        <taxon>Burkholderiales</taxon>
        <taxon>Comamonadaceae</taxon>
        <taxon>Variovorax</taxon>
    </lineage>
</organism>
<feature type="compositionally biased region" description="Basic residues" evidence="4">
    <location>
        <begin position="25"/>
        <end position="47"/>
    </location>
</feature>
<dbReference type="OrthoDB" id="8826203at2"/>
<evidence type="ECO:0000256" key="1">
    <source>
        <dbReference type="ARBA" id="ARBA00004613"/>
    </source>
</evidence>